<gene>
    <name evidence="6" type="ORF">IFM89_014324</name>
</gene>
<accession>A0A835HUW6</accession>
<dbReference type="AlphaFoldDB" id="A0A835HUW6"/>
<evidence type="ECO:0000313" key="6">
    <source>
        <dbReference type="EMBL" id="KAF9605211.1"/>
    </source>
</evidence>
<protein>
    <submittedName>
        <fullName evidence="6">Uncharacterized protein</fullName>
    </submittedName>
</protein>
<keyword evidence="7" id="KW-1185">Reference proteome</keyword>
<sequence length="198" mass="21559">MAIQTSSRKDSNELNLEPIRPISFLLHLGRIKIPYPLQWGAPTFDAGHAFGMMAAVFVSLIESLGAYKVALRSASATPPPAHVLSRGIGWQGIGILLDGLFGTGTGRLYCVYYGPNPMATHIDYIVEFTVAVPILILTGISDCLPDGEHVVQVYCGQTQAIQQYALELSQCLPPTPETTSLDKSDSGRLWCLFKTQYT</sequence>
<comment type="caution">
    <text evidence="6">The sequence shown here is derived from an EMBL/GenBank/DDBJ whole genome shotgun (WGS) entry which is preliminary data.</text>
</comment>
<evidence type="ECO:0000256" key="3">
    <source>
        <dbReference type="ARBA" id="ARBA00022692"/>
    </source>
</evidence>
<keyword evidence="3" id="KW-0812">Transmembrane</keyword>
<reference evidence="6 7" key="1">
    <citation type="submission" date="2020-10" db="EMBL/GenBank/DDBJ databases">
        <title>The Coptis chinensis genome and diversification of protoberbering-type alkaloids.</title>
        <authorList>
            <person name="Wang B."/>
            <person name="Shu S."/>
            <person name="Song C."/>
            <person name="Liu Y."/>
        </authorList>
    </citation>
    <scope>NUCLEOTIDE SEQUENCE [LARGE SCALE GENOMIC DNA]</scope>
    <source>
        <strain evidence="6">HL-2020</strain>
        <tissue evidence="6">Leaf</tissue>
    </source>
</reference>
<evidence type="ECO:0000256" key="2">
    <source>
        <dbReference type="ARBA" id="ARBA00008821"/>
    </source>
</evidence>
<keyword evidence="4" id="KW-1133">Transmembrane helix</keyword>
<dbReference type="OrthoDB" id="1641903at2759"/>
<evidence type="ECO:0000256" key="5">
    <source>
        <dbReference type="ARBA" id="ARBA00023136"/>
    </source>
</evidence>
<dbReference type="Proteomes" id="UP000631114">
    <property type="component" value="Unassembled WGS sequence"/>
</dbReference>
<comment type="subcellular location">
    <subcellularLocation>
        <location evidence="1">Membrane</location>
        <topology evidence="1">Multi-pass membrane protein</topology>
    </subcellularLocation>
</comment>
<name>A0A835HUW6_9MAGN</name>
<comment type="similarity">
    <text evidence="2">Belongs to the nucleobase:cation symporter-2 (NCS2) (TC 2.A.40) family.</text>
</comment>
<proteinExistence type="inferred from homology"/>
<dbReference type="InterPro" id="IPR006043">
    <property type="entry name" value="NCS2"/>
</dbReference>
<evidence type="ECO:0000313" key="7">
    <source>
        <dbReference type="Proteomes" id="UP000631114"/>
    </source>
</evidence>
<dbReference type="EMBL" id="JADFTS010000005">
    <property type="protein sequence ID" value="KAF9605211.1"/>
    <property type="molecule type" value="Genomic_DNA"/>
</dbReference>
<evidence type="ECO:0000256" key="4">
    <source>
        <dbReference type="ARBA" id="ARBA00022989"/>
    </source>
</evidence>
<dbReference type="PANTHER" id="PTHR11119">
    <property type="entry name" value="XANTHINE-URACIL / VITAMIN C PERMEASE FAMILY MEMBER"/>
    <property type="match status" value="1"/>
</dbReference>
<dbReference type="GO" id="GO:0016020">
    <property type="term" value="C:membrane"/>
    <property type="evidence" value="ECO:0007669"/>
    <property type="project" value="UniProtKB-SubCell"/>
</dbReference>
<organism evidence="6 7">
    <name type="scientific">Coptis chinensis</name>
    <dbReference type="NCBI Taxonomy" id="261450"/>
    <lineage>
        <taxon>Eukaryota</taxon>
        <taxon>Viridiplantae</taxon>
        <taxon>Streptophyta</taxon>
        <taxon>Embryophyta</taxon>
        <taxon>Tracheophyta</taxon>
        <taxon>Spermatophyta</taxon>
        <taxon>Magnoliopsida</taxon>
        <taxon>Ranunculales</taxon>
        <taxon>Ranunculaceae</taxon>
        <taxon>Coptidoideae</taxon>
        <taxon>Coptis</taxon>
    </lineage>
</organism>
<dbReference type="Pfam" id="PF00860">
    <property type="entry name" value="Xan_ur_permease"/>
    <property type="match status" value="1"/>
</dbReference>
<dbReference type="GO" id="GO:0022857">
    <property type="term" value="F:transmembrane transporter activity"/>
    <property type="evidence" value="ECO:0007669"/>
    <property type="project" value="InterPro"/>
</dbReference>
<evidence type="ECO:0000256" key="1">
    <source>
        <dbReference type="ARBA" id="ARBA00004141"/>
    </source>
</evidence>
<keyword evidence="5" id="KW-0472">Membrane</keyword>